<comment type="similarity">
    <text evidence="6">In the N-terminal section; belongs to the DHBP synthase family.</text>
</comment>
<keyword evidence="17 20" id="KW-0456">Lyase</keyword>
<feature type="binding site" evidence="20">
    <location>
        <position position="29"/>
    </location>
    <ligand>
        <name>Mg(2+)</name>
        <dbReference type="ChEBI" id="CHEBI:18420"/>
        <label>1</label>
    </ligand>
</feature>
<comment type="catalytic activity">
    <reaction evidence="18">
        <text>GTP + 4 H2O = 2,5-diamino-6-hydroxy-4-(5-phosphoribosylamino)-pyrimidine + formate + 2 phosphate + 3 H(+)</text>
        <dbReference type="Rhea" id="RHEA:23704"/>
        <dbReference type="ChEBI" id="CHEBI:15377"/>
        <dbReference type="ChEBI" id="CHEBI:15378"/>
        <dbReference type="ChEBI" id="CHEBI:15740"/>
        <dbReference type="ChEBI" id="CHEBI:37565"/>
        <dbReference type="ChEBI" id="CHEBI:43474"/>
        <dbReference type="ChEBI" id="CHEBI:58614"/>
        <dbReference type="EC" id="3.5.4.25"/>
    </reaction>
</comment>
<dbReference type="PIRSF" id="PIRSF001259">
    <property type="entry name" value="RibA"/>
    <property type="match status" value="1"/>
</dbReference>
<dbReference type="GO" id="GO:0000287">
    <property type="term" value="F:magnesium ion binding"/>
    <property type="evidence" value="ECO:0007669"/>
    <property type="project" value="UniProtKB-UniRule"/>
</dbReference>
<dbReference type="STRING" id="686624.SAMN04488242_0027"/>
<dbReference type="NCBIfam" id="TIGR00506">
    <property type="entry name" value="ribB"/>
    <property type="match status" value="1"/>
</dbReference>
<dbReference type="CDD" id="cd00641">
    <property type="entry name" value="GTP_cyclohydro2"/>
    <property type="match status" value="1"/>
</dbReference>
<evidence type="ECO:0000256" key="17">
    <source>
        <dbReference type="ARBA" id="ARBA00023239"/>
    </source>
</evidence>
<keyword evidence="9 20" id="KW-0686">Riboflavin biosynthesis</keyword>
<comment type="similarity">
    <text evidence="19 20">Belongs to the DHBP synthase family.</text>
</comment>
<evidence type="ECO:0000256" key="15">
    <source>
        <dbReference type="ARBA" id="ARBA00023134"/>
    </source>
</evidence>
<dbReference type="InterPro" id="IPR017945">
    <property type="entry name" value="DHBP_synth_RibB-like_a/b_dom"/>
</dbReference>
<dbReference type="NCBIfam" id="NF001591">
    <property type="entry name" value="PRK00393.1"/>
    <property type="match status" value="1"/>
</dbReference>
<organism evidence="22 23">
    <name type="scientific">Tessaracoccus oleiagri</name>
    <dbReference type="NCBI Taxonomy" id="686624"/>
    <lineage>
        <taxon>Bacteria</taxon>
        <taxon>Bacillati</taxon>
        <taxon>Actinomycetota</taxon>
        <taxon>Actinomycetes</taxon>
        <taxon>Propionibacteriales</taxon>
        <taxon>Propionibacteriaceae</taxon>
        <taxon>Tessaracoccus</taxon>
    </lineage>
</organism>
<dbReference type="SUPFAM" id="SSF55821">
    <property type="entry name" value="YrdC/RibB"/>
    <property type="match status" value="1"/>
</dbReference>
<evidence type="ECO:0000256" key="8">
    <source>
        <dbReference type="ARBA" id="ARBA00018836"/>
    </source>
</evidence>
<evidence type="ECO:0000256" key="11">
    <source>
        <dbReference type="ARBA" id="ARBA00022741"/>
    </source>
</evidence>
<name>A0A1G9H1V4_9ACTN</name>
<dbReference type="EC" id="4.1.99.12" evidence="20"/>
<dbReference type="Pfam" id="PF00926">
    <property type="entry name" value="DHBP_synthase"/>
    <property type="match status" value="1"/>
</dbReference>
<sequence length="406" mass="43198">MTGFATIPEALEALRVGLPVLVLDDEERENEGDVVLAAETLTDEWLAWTIRHSSGYVCAPVTAALADRLELPLMVRDNADPLRTAYTVSVDAATGISTGISAADRARTLRLLADARTTATDLIRPGHVLPLRARDGGVLERAGHTEAAVDLCRLAGLAPVGAIAELVHDDGTMMRTAEVARLGAAHGLPVITIGALADWRRLHDRVVEVARTTLPTRHGTFEAISYLDLVTGADHVLLVSPRGRGTSGVPPLVRLHSECVTGEAFGSERCDCGPQLAQAMARLADEPGAVVYLRGHEGRGVGLPAKLRAYHLQDEGLDTVDAQLRLGLPVDDREYGAAAAILHACGLDRVRLLTNNPAKIAGLVATGIDVVAVEASFTPPRPASLPYLRAKRDRLGHTTLISLKEH</sequence>
<accession>A0A1G9H1V4</accession>
<evidence type="ECO:0000256" key="9">
    <source>
        <dbReference type="ARBA" id="ARBA00022619"/>
    </source>
</evidence>
<dbReference type="InterPro" id="IPR036144">
    <property type="entry name" value="RibA-like_sf"/>
</dbReference>
<dbReference type="Gene3D" id="3.40.50.10990">
    <property type="entry name" value="GTP cyclohydrolase II"/>
    <property type="match status" value="1"/>
</dbReference>
<evidence type="ECO:0000256" key="19">
    <source>
        <dbReference type="ARBA" id="ARBA00060730"/>
    </source>
</evidence>
<evidence type="ECO:0000256" key="12">
    <source>
        <dbReference type="ARBA" id="ARBA00022801"/>
    </source>
</evidence>
<dbReference type="GO" id="GO:0005525">
    <property type="term" value="F:GTP binding"/>
    <property type="evidence" value="ECO:0007669"/>
    <property type="project" value="UniProtKB-KW"/>
</dbReference>
<proteinExistence type="inferred from homology"/>
<comment type="subunit">
    <text evidence="7 20">Homodimer.</text>
</comment>
<keyword evidence="16 20" id="KW-0464">Manganese</keyword>
<dbReference type="HAMAP" id="MF_00180">
    <property type="entry name" value="RibB"/>
    <property type="match status" value="1"/>
</dbReference>
<evidence type="ECO:0000313" key="22">
    <source>
        <dbReference type="EMBL" id="SDL06936.1"/>
    </source>
</evidence>
<feature type="site" description="Essential for catalytic activity" evidence="20">
    <location>
        <position position="165"/>
    </location>
</feature>
<keyword evidence="23" id="KW-1185">Reference proteome</keyword>
<evidence type="ECO:0000313" key="23">
    <source>
        <dbReference type="Proteomes" id="UP000199475"/>
    </source>
</evidence>
<evidence type="ECO:0000256" key="6">
    <source>
        <dbReference type="ARBA" id="ARBA00005520"/>
    </source>
</evidence>
<dbReference type="RefSeq" id="WP_093247757.1">
    <property type="nucleotide sequence ID" value="NZ_FNGP01000001.1"/>
</dbReference>
<evidence type="ECO:0000256" key="2">
    <source>
        <dbReference type="ARBA" id="ARBA00001947"/>
    </source>
</evidence>
<evidence type="ECO:0000259" key="21">
    <source>
        <dbReference type="Pfam" id="PF00925"/>
    </source>
</evidence>
<comment type="pathway">
    <text evidence="5 20">Cofactor biosynthesis; riboflavin biosynthesis; 2-hydroxy-3-oxobutyl phosphate from D-ribulose 5-phosphate: step 1/1.</text>
</comment>
<evidence type="ECO:0000256" key="7">
    <source>
        <dbReference type="ARBA" id="ARBA00011738"/>
    </source>
</evidence>
<dbReference type="InterPro" id="IPR000422">
    <property type="entry name" value="DHBP_synthase_RibB"/>
</dbReference>
<dbReference type="SUPFAM" id="SSF142695">
    <property type="entry name" value="RibA-like"/>
    <property type="match status" value="1"/>
</dbReference>
<evidence type="ECO:0000256" key="20">
    <source>
        <dbReference type="HAMAP-Rule" id="MF_00180"/>
    </source>
</evidence>
<gene>
    <name evidence="20" type="primary">ribB</name>
    <name evidence="22" type="ORF">SAMN04488242_0027</name>
</gene>
<protein>
    <recommendedName>
        <fullName evidence="8 20">3,4-dihydroxy-2-butanone 4-phosphate synthase</fullName>
        <shortName evidence="20">DHBP synthase</shortName>
        <ecNumber evidence="20">4.1.99.12</ecNumber>
    </recommendedName>
</protein>
<dbReference type="GO" id="GO:0003935">
    <property type="term" value="F:GTP cyclohydrolase II activity"/>
    <property type="evidence" value="ECO:0007669"/>
    <property type="project" value="UniProtKB-EC"/>
</dbReference>
<dbReference type="Pfam" id="PF00925">
    <property type="entry name" value="GTP_cyclohydro2"/>
    <property type="match status" value="1"/>
</dbReference>
<evidence type="ECO:0000256" key="10">
    <source>
        <dbReference type="ARBA" id="ARBA00022723"/>
    </source>
</evidence>
<dbReference type="GO" id="GO:0009231">
    <property type="term" value="P:riboflavin biosynthetic process"/>
    <property type="evidence" value="ECO:0007669"/>
    <property type="project" value="UniProtKB-UniRule"/>
</dbReference>
<dbReference type="GO" id="GO:0008686">
    <property type="term" value="F:3,4-dihydroxy-2-butanone-4-phosphate synthase activity"/>
    <property type="evidence" value="ECO:0007669"/>
    <property type="project" value="UniProtKB-UniRule"/>
</dbReference>
<evidence type="ECO:0000256" key="14">
    <source>
        <dbReference type="ARBA" id="ARBA00022842"/>
    </source>
</evidence>
<keyword evidence="13" id="KW-0862">Zinc</keyword>
<comment type="cofactor">
    <cofactor evidence="20">
        <name>Mg(2+)</name>
        <dbReference type="ChEBI" id="CHEBI:18420"/>
    </cofactor>
    <cofactor evidence="20">
        <name>Mn(2+)</name>
        <dbReference type="ChEBI" id="CHEBI:29035"/>
    </cofactor>
    <text evidence="20">Binds 2 divalent metal cations per subunit. Magnesium or manganese.</text>
</comment>
<feature type="binding site" evidence="20">
    <location>
        <position position="29"/>
    </location>
    <ligand>
        <name>Mg(2+)</name>
        <dbReference type="ChEBI" id="CHEBI:18420"/>
        <label>2</label>
    </ligand>
</feature>
<evidence type="ECO:0000256" key="5">
    <source>
        <dbReference type="ARBA" id="ARBA00004904"/>
    </source>
</evidence>
<comment type="cofactor">
    <cofactor evidence="2">
        <name>Zn(2+)</name>
        <dbReference type="ChEBI" id="CHEBI:29105"/>
    </cofactor>
</comment>
<keyword evidence="15" id="KW-0342">GTP-binding</keyword>
<dbReference type="PANTHER" id="PTHR21327">
    <property type="entry name" value="GTP CYCLOHYDROLASE II-RELATED"/>
    <property type="match status" value="1"/>
</dbReference>
<evidence type="ECO:0000256" key="4">
    <source>
        <dbReference type="ARBA" id="ARBA00004853"/>
    </source>
</evidence>
<dbReference type="GO" id="GO:0030145">
    <property type="term" value="F:manganese ion binding"/>
    <property type="evidence" value="ECO:0007669"/>
    <property type="project" value="UniProtKB-UniRule"/>
</dbReference>
<evidence type="ECO:0000256" key="16">
    <source>
        <dbReference type="ARBA" id="ARBA00023211"/>
    </source>
</evidence>
<dbReference type="PANTHER" id="PTHR21327:SF18">
    <property type="entry name" value="3,4-DIHYDROXY-2-BUTANONE 4-PHOSPHATE SYNTHASE"/>
    <property type="match status" value="1"/>
</dbReference>
<dbReference type="OrthoDB" id="9793111at2"/>
<dbReference type="UniPathway" id="UPA00275">
    <property type="reaction ID" value="UER00399"/>
</dbReference>
<dbReference type="GO" id="GO:0005829">
    <property type="term" value="C:cytosol"/>
    <property type="evidence" value="ECO:0007669"/>
    <property type="project" value="TreeGrafter"/>
</dbReference>
<feature type="binding site" evidence="20">
    <location>
        <begin position="141"/>
        <end position="145"/>
    </location>
    <ligand>
        <name>D-ribulose 5-phosphate</name>
        <dbReference type="ChEBI" id="CHEBI:58121"/>
    </ligand>
</feature>
<keyword evidence="12 22" id="KW-0378">Hydrolase</keyword>
<evidence type="ECO:0000256" key="1">
    <source>
        <dbReference type="ARBA" id="ARBA00000141"/>
    </source>
</evidence>
<dbReference type="Proteomes" id="UP000199475">
    <property type="component" value="Unassembled WGS sequence"/>
</dbReference>
<feature type="binding site" evidence="20">
    <location>
        <begin position="28"/>
        <end position="29"/>
    </location>
    <ligand>
        <name>D-ribulose 5-phosphate</name>
        <dbReference type="ChEBI" id="CHEBI:58121"/>
    </ligand>
</feature>
<dbReference type="InterPro" id="IPR000926">
    <property type="entry name" value="RibA"/>
</dbReference>
<feature type="site" description="Essential for catalytic activity" evidence="20">
    <location>
        <position position="127"/>
    </location>
</feature>
<evidence type="ECO:0000256" key="13">
    <source>
        <dbReference type="ARBA" id="ARBA00022833"/>
    </source>
</evidence>
<evidence type="ECO:0000256" key="18">
    <source>
        <dbReference type="ARBA" id="ARBA00049295"/>
    </source>
</evidence>
<reference evidence="22 23" key="1">
    <citation type="submission" date="2016-10" db="EMBL/GenBank/DDBJ databases">
        <authorList>
            <person name="de Groot N.N."/>
        </authorList>
    </citation>
    <scope>NUCLEOTIDE SEQUENCE [LARGE SCALE GENOMIC DNA]</scope>
    <source>
        <strain evidence="22 23">CGMCC 1.9159</strain>
    </source>
</reference>
<dbReference type="AlphaFoldDB" id="A0A1G9H1V4"/>
<keyword evidence="10 20" id="KW-0479">Metal-binding</keyword>
<evidence type="ECO:0000256" key="3">
    <source>
        <dbReference type="ARBA" id="ARBA00002284"/>
    </source>
</evidence>
<dbReference type="Gene3D" id="3.90.870.10">
    <property type="entry name" value="DHBP synthase"/>
    <property type="match status" value="1"/>
</dbReference>
<keyword evidence="11" id="KW-0547">Nucleotide-binding</keyword>
<feature type="domain" description="GTP cyclohydrolase II" evidence="21">
    <location>
        <begin position="210"/>
        <end position="372"/>
    </location>
</feature>
<dbReference type="FunFam" id="3.90.870.10:FF:000002">
    <property type="entry name" value="3,4-dihydroxy-2-butanone 4-phosphate synthase"/>
    <property type="match status" value="1"/>
</dbReference>
<comment type="pathway">
    <text evidence="4">Cofactor biosynthesis; riboflavin biosynthesis; 5-amino-6-(D-ribitylamino)uracil from GTP: step 1/4.</text>
</comment>
<comment type="catalytic activity">
    <reaction evidence="1 20">
        <text>D-ribulose 5-phosphate = (2S)-2-hydroxy-3-oxobutyl phosphate + formate + H(+)</text>
        <dbReference type="Rhea" id="RHEA:18457"/>
        <dbReference type="ChEBI" id="CHEBI:15378"/>
        <dbReference type="ChEBI" id="CHEBI:15740"/>
        <dbReference type="ChEBI" id="CHEBI:58121"/>
        <dbReference type="ChEBI" id="CHEBI:58830"/>
        <dbReference type="EC" id="4.1.99.12"/>
    </reaction>
</comment>
<dbReference type="EMBL" id="FNGP01000001">
    <property type="protein sequence ID" value="SDL06936.1"/>
    <property type="molecule type" value="Genomic_DNA"/>
</dbReference>
<dbReference type="InterPro" id="IPR032677">
    <property type="entry name" value="GTP_cyclohydro_II"/>
</dbReference>
<comment type="function">
    <text evidence="3 20">Catalyzes the conversion of D-ribulose 5-phosphate to formate and 3,4-dihydroxy-2-butanone 4-phosphate.</text>
</comment>
<feature type="binding site" evidence="20">
    <location>
        <position position="33"/>
    </location>
    <ligand>
        <name>D-ribulose 5-phosphate</name>
        <dbReference type="ChEBI" id="CHEBI:58121"/>
    </ligand>
</feature>
<feature type="binding site" evidence="20">
    <location>
        <position position="144"/>
    </location>
    <ligand>
        <name>Mg(2+)</name>
        <dbReference type="ChEBI" id="CHEBI:18420"/>
        <label>2</label>
    </ligand>
</feature>
<keyword evidence="14 20" id="KW-0460">Magnesium</keyword>